<evidence type="ECO:0000256" key="5">
    <source>
        <dbReference type="ARBA" id="ARBA00023125"/>
    </source>
</evidence>
<comment type="similarity">
    <text evidence="1">Belongs to the replication factor A protein 1 family.</text>
</comment>
<dbReference type="PANTHER" id="PTHR47165:SF4">
    <property type="entry name" value="OS03G0429900 PROTEIN"/>
    <property type="match status" value="1"/>
</dbReference>
<dbReference type="AlphaFoldDB" id="A0A9P0ZKF4"/>
<keyword evidence="5" id="KW-0238">DNA-binding</keyword>
<evidence type="ECO:0000256" key="3">
    <source>
        <dbReference type="ARBA" id="ARBA00022771"/>
    </source>
</evidence>
<evidence type="ECO:0000256" key="1">
    <source>
        <dbReference type="ARBA" id="ARBA00005690"/>
    </source>
</evidence>
<evidence type="ECO:0000256" key="4">
    <source>
        <dbReference type="ARBA" id="ARBA00022833"/>
    </source>
</evidence>
<dbReference type="InterPro" id="IPR012340">
    <property type="entry name" value="NA-bd_OB-fold"/>
</dbReference>
<keyword evidence="4" id="KW-0862">Zinc</keyword>
<evidence type="ECO:0000259" key="6">
    <source>
        <dbReference type="Pfam" id="PF08646"/>
    </source>
</evidence>
<dbReference type="PANTHER" id="PTHR47165">
    <property type="entry name" value="OS03G0429900 PROTEIN"/>
    <property type="match status" value="1"/>
</dbReference>
<gene>
    <name evidence="7" type="ORF">CEURO_LOCUS15615</name>
</gene>
<dbReference type="Proteomes" id="UP001152484">
    <property type="component" value="Unassembled WGS sequence"/>
</dbReference>
<dbReference type="InterPro" id="IPR047192">
    <property type="entry name" value="Euk_RPA1_DBD_C"/>
</dbReference>
<dbReference type="GO" id="GO:0008270">
    <property type="term" value="F:zinc ion binding"/>
    <property type="evidence" value="ECO:0007669"/>
    <property type="project" value="UniProtKB-KW"/>
</dbReference>
<dbReference type="CDD" id="cd04476">
    <property type="entry name" value="RPA1_DBD_C"/>
    <property type="match status" value="1"/>
</dbReference>
<dbReference type="InterPro" id="IPR013955">
    <property type="entry name" value="Rep_factor-A_C"/>
</dbReference>
<feature type="domain" description="Replication factor A C-terminal" evidence="6">
    <location>
        <begin position="97"/>
        <end position="171"/>
    </location>
</feature>
<keyword evidence="3" id="KW-0863">Zinc-finger</keyword>
<name>A0A9P0ZKF4_CUSEU</name>
<dbReference type="Pfam" id="PF08646">
    <property type="entry name" value="Rep_fac-A_C"/>
    <property type="match status" value="1"/>
</dbReference>
<evidence type="ECO:0000313" key="8">
    <source>
        <dbReference type="Proteomes" id="UP001152484"/>
    </source>
</evidence>
<evidence type="ECO:0000256" key="2">
    <source>
        <dbReference type="ARBA" id="ARBA00022723"/>
    </source>
</evidence>
<dbReference type="SUPFAM" id="SSF50249">
    <property type="entry name" value="Nucleic acid-binding proteins"/>
    <property type="match status" value="1"/>
</dbReference>
<keyword evidence="8" id="KW-1185">Reference proteome</keyword>
<sequence>MGRPRRYQGQVFVGKSYDVSKLIINGSTPEFEDYKAQFGPDEDNTTMTTFTTNSMGQGSEDVFRGKATITNIADLLKEPQDGTYWLLGEIVSLDNYKDWCYLSCPTCNKKIKPEDERFRCITCDTTLPEGILRYKVSVCVMDDSGHTTFTLWDRECIDIVGKTTAALRNEVEKVFQNTFNLHL</sequence>
<dbReference type="GO" id="GO:0003677">
    <property type="term" value="F:DNA binding"/>
    <property type="evidence" value="ECO:0007669"/>
    <property type="project" value="UniProtKB-KW"/>
</dbReference>
<proteinExistence type="inferred from homology"/>
<organism evidence="7 8">
    <name type="scientific">Cuscuta europaea</name>
    <name type="common">European dodder</name>
    <dbReference type="NCBI Taxonomy" id="41803"/>
    <lineage>
        <taxon>Eukaryota</taxon>
        <taxon>Viridiplantae</taxon>
        <taxon>Streptophyta</taxon>
        <taxon>Embryophyta</taxon>
        <taxon>Tracheophyta</taxon>
        <taxon>Spermatophyta</taxon>
        <taxon>Magnoliopsida</taxon>
        <taxon>eudicotyledons</taxon>
        <taxon>Gunneridae</taxon>
        <taxon>Pentapetalae</taxon>
        <taxon>asterids</taxon>
        <taxon>lamiids</taxon>
        <taxon>Solanales</taxon>
        <taxon>Convolvulaceae</taxon>
        <taxon>Cuscuteae</taxon>
        <taxon>Cuscuta</taxon>
        <taxon>Cuscuta subgen. Cuscuta</taxon>
    </lineage>
</organism>
<dbReference type="Gene3D" id="2.40.50.140">
    <property type="entry name" value="Nucleic acid-binding proteins"/>
    <property type="match status" value="1"/>
</dbReference>
<dbReference type="EMBL" id="CAMAPE010000038">
    <property type="protein sequence ID" value="CAH9101944.1"/>
    <property type="molecule type" value="Genomic_DNA"/>
</dbReference>
<reference evidence="7" key="1">
    <citation type="submission" date="2022-07" db="EMBL/GenBank/DDBJ databases">
        <authorList>
            <person name="Macas J."/>
            <person name="Novak P."/>
            <person name="Neumann P."/>
        </authorList>
    </citation>
    <scope>NUCLEOTIDE SEQUENCE</scope>
</reference>
<accession>A0A9P0ZKF4</accession>
<comment type="caution">
    <text evidence="7">The sequence shown here is derived from an EMBL/GenBank/DDBJ whole genome shotgun (WGS) entry which is preliminary data.</text>
</comment>
<evidence type="ECO:0000313" key="7">
    <source>
        <dbReference type="EMBL" id="CAH9101944.1"/>
    </source>
</evidence>
<protein>
    <recommendedName>
        <fullName evidence="6">Replication factor A C-terminal domain-containing protein</fullName>
    </recommendedName>
</protein>
<keyword evidence="2" id="KW-0479">Metal-binding</keyword>